<dbReference type="GO" id="GO:0061630">
    <property type="term" value="F:ubiquitin protein ligase activity"/>
    <property type="evidence" value="ECO:0007669"/>
    <property type="project" value="UniProtKB-EC"/>
</dbReference>
<dbReference type="Pfam" id="PF25333">
    <property type="entry name" value="DUF2921_N"/>
    <property type="match status" value="3"/>
</dbReference>
<evidence type="ECO:0000256" key="8">
    <source>
        <dbReference type="ARBA" id="ARBA00022989"/>
    </source>
</evidence>
<feature type="domain" description="DUF2921" evidence="13">
    <location>
        <begin position="49"/>
        <end position="263"/>
    </location>
</feature>
<organism evidence="14 15">
    <name type="scientific">Liquidambar formosana</name>
    <name type="common">Formosan gum</name>
    <dbReference type="NCBI Taxonomy" id="63359"/>
    <lineage>
        <taxon>Eukaryota</taxon>
        <taxon>Viridiplantae</taxon>
        <taxon>Streptophyta</taxon>
        <taxon>Embryophyta</taxon>
        <taxon>Tracheophyta</taxon>
        <taxon>Spermatophyta</taxon>
        <taxon>Magnoliopsida</taxon>
        <taxon>eudicotyledons</taxon>
        <taxon>Gunneridae</taxon>
        <taxon>Pentapetalae</taxon>
        <taxon>Saxifragales</taxon>
        <taxon>Altingiaceae</taxon>
        <taxon>Liquidambar</taxon>
    </lineage>
</organism>
<comment type="caution">
    <text evidence="14">The sequence shown here is derived from an EMBL/GenBank/DDBJ whole genome shotgun (WGS) entry which is preliminary data.</text>
</comment>
<feature type="domain" description="SWEET-like" evidence="12">
    <location>
        <begin position="721"/>
        <end position="996"/>
    </location>
</feature>
<comment type="catalytic activity">
    <reaction evidence="1">
        <text>S-ubiquitinyl-[E2 ubiquitin-conjugating enzyme]-L-cysteine + [acceptor protein]-L-lysine = [E2 ubiquitin-conjugating enzyme]-L-cysteine + N(6)-ubiquitinyl-[acceptor protein]-L-lysine.</text>
        <dbReference type="EC" id="2.3.2.27"/>
    </reaction>
</comment>
<dbReference type="EMBL" id="JBBPBK010000195">
    <property type="protein sequence ID" value="KAK9266278.1"/>
    <property type="molecule type" value="Genomic_DNA"/>
</dbReference>
<reference evidence="14 15" key="1">
    <citation type="journal article" date="2024" name="Plant J.">
        <title>Genome sequences and population genomics reveal climatic adaptation and genomic divergence between two closely related sweetgum species.</title>
        <authorList>
            <person name="Xu W.Q."/>
            <person name="Ren C.Q."/>
            <person name="Zhang X.Y."/>
            <person name="Comes H.P."/>
            <person name="Liu X.H."/>
            <person name="Li Y.G."/>
            <person name="Kettle C.J."/>
            <person name="Jalonen R."/>
            <person name="Gaisberger H."/>
            <person name="Ma Y.Z."/>
            <person name="Qiu Y.X."/>
        </authorList>
    </citation>
    <scope>NUCLEOTIDE SEQUENCE [LARGE SCALE GENOMIC DNA]</scope>
    <source>
        <strain evidence="14">Hangzhou</strain>
    </source>
</reference>
<evidence type="ECO:0000256" key="6">
    <source>
        <dbReference type="ARBA" id="ARBA00022692"/>
    </source>
</evidence>
<evidence type="ECO:0000313" key="14">
    <source>
        <dbReference type="EMBL" id="KAK9266278.1"/>
    </source>
</evidence>
<name>A0AAP0R388_LIQFO</name>
<keyword evidence="15" id="KW-1185">Reference proteome</keyword>
<evidence type="ECO:0000256" key="7">
    <source>
        <dbReference type="ARBA" id="ARBA00022786"/>
    </source>
</evidence>
<evidence type="ECO:0000256" key="3">
    <source>
        <dbReference type="ARBA" id="ARBA00004906"/>
    </source>
</evidence>
<keyword evidence="11" id="KW-0732">Signal</keyword>
<evidence type="ECO:0000256" key="9">
    <source>
        <dbReference type="ARBA" id="ARBA00023136"/>
    </source>
</evidence>
<keyword evidence="9 10" id="KW-0472">Membrane</keyword>
<protein>
    <recommendedName>
        <fullName evidence="4">RING-type E3 ubiquitin transferase</fullName>
        <ecNumber evidence="4">2.3.2.27</ecNumber>
    </recommendedName>
</protein>
<keyword evidence="5" id="KW-0808">Transferase</keyword>
<evidence type="ECO:0000256" key="1">
    <source>
        <dbReference type="ARBA" id="ARBA00000900"/>
    </source>
</evidence>
<keyword evidence="7" id="KW-0833">Ubl conjugation pathway</keyword>
<evidence type="ECO:0000256" key="4">
    <source>
        <dbReference type="ARBA" id="ARBA00012483"/>
    </source>
</evidence>
<dbReference type="PANTHER" id="PTHR33389:SF26">
    <property type="match status" value="1"/>
</dbReference>
<dbReference type="GO" id="GO:0012505">
    <property type="term" value="C:endomembrane system"/>
    <property type="evidence" value="ECO:0007669"/>
    <property type="project" value="UniProtKB-SubCell"/>
</dbReference>
<gene>
    <name evidence="14" type="ORF">L1049_001799</name>
</gene>
<evidence type="ECO:0000256" key="5">
    <source>
        <dbReference type="ARBA" id="ARBA00022679"/>
    </source>
</evidence>
<feature type="chain" id="PRO_5042829429" description="RING-type E3 ubiquitin transferase" evidence="11">
    <location>
        <begin position="27"/>
        <end position="1025"/>
    </location>
</feature>
<sequence>MDVSPLLHHLLGLVFLMFFFITVTTPFSDSDTSGEPSRICKFERFSEVMKECSALLSSASKLKLDNKRIYGIASNIYFQNGDWVQEAGGAPLMPFDDSDLPVNFSDPHSLLKLVSFGVMGVDFDHQLENAVGVCGLMSIGITRNRTLSDVPERWYPWFHSRPGNSELTIPFEGLYAESEENGGERLMCLLGTSLFPFSEGFSDPLELSMGYGCAHDHQFPLLKNDRILLVLRYPQKFTLISRAVHGEMRSLNDYSDPMYFDKVYISSLLSYESNYQFVSEKLVSKACEPYPYNDDLIDDGIQTSKKIQFCIVFQMFSGEMFDIVANLKCDGTEKSCNNLGPFVLGSKTKVTSTMLDNFRLLMTDLHCVPGEDYDKLRTAKVSAVFRAVSPLENQFTATGRTGVWGTTISAEGIWNSSSGQLCMVGCVVLANSRSDGCNSRICLYLPSSFSITQRSIIIGTISSLKKTDSYTPFLFKKVLRPLDLWNRYSEYSNSYLSYKYSKSDLARALLKRNENLKLGTLIKKLFLKYPTVEDSNNITGLSLLSDELSFGVYALPEPLPNGHLPKIFVTMEVLSLGPLFGRYRPHLKDNWQKGETERHDNFNSTKQKPLLNVSAQLSMSGNSYSHIPMLFLEGLYDPRGGRMYLIGCRDVPGFQKFKSVNFESRMDCLIEVKVEYSSKTTRWLINPTAKISISSRRNEEDPLHFRPISFRTSLITYIDNSKEIRFRRNFEDIFRILVLSASISCILSQLLYVKKKADVIPFMSLVMLGSQALVYGIPLITNTVILFKWKEFQNHQYLPHGFGKIMWFRVLDCTMKFLLLVTFVLTLRLCQKVWKSRSRLIANKPKYLKQNPSDKRVFLATWTTHMVGFLLVHIIHNLNTEDSEHLRTNDKLPKWVTNLEEYMGLVQDFFLLPQIIGNVIWQIQVKPLRKFYYIGFTILRLLARAYDYIRDPVFNPYFHDREINTSSEFFSKSEDVVIMTTLAVLAIIVHAQQRRNINKLNQIPKSKQCKPPPHGSNLFEDFLSK</sequence>
<evidence type="ECO:0000259" key="13">
    <source>
        <dbReference type="Pfam" id="PF25333"/>
    </source>
</evidence>
<feature type="transmembrane region" description="Helical" evidence="10">
    <location>
        <begin position="733"/>
        <end position="753"/>
    </location>
</feature>
<comment type="subcellular location">
    <subcellularLocation>
        <location evidence="2">Endomembrane system</location>
        <topology evidence="2">Multi-pass membrane protein</topology>
    </subcellularLocation>
</comment>
<dbReference type="Proteomes" id="UP001415857">
    <property type="component" value="Unassembled WGS sequence"/>
</dbReference>
<evidence type="ECO:0000256" key="10">
    <source>
        <dbReference type="SAM" id="Phobius"/>
    </source>
</evidence>
<accession>A0AAP0R388</accession>
<feature type="transmembrane region" description="Helical" evidence="10">
    <location>
        <begin position="765"/>
        <end position="787"/>
    </location>
</feature>
<evidence type="ECO:0000259" key="12">
    <source>
        <dbReference type="Pfam" id="PF11145"/>
    </source>
</evidence>
<keyword evidence="6 10" id="KW-0812">Transmembrane</keyword>
<evidence type="ECO:0000256" key="11">
    <source>
        <dbReference type="SAM" id="SignalP"/>
    </source>
</evidence>
<dbReference type="InterPro" id="IPR021319">
    <property type="entry name" value="DUF2921"/>
</dbReference>
<evidence type="ECO:0000313" key="15">
    <source>
        <dbReference type="Proteomes" id="UP001415857"/>
    </source>
</evidence>
<feature type="domain" description="DUF2921" evidence="13">
    <location>
        <begin position="283"/>
        <end position="468"/>
    </location>
</feature>
<dbReference type="PANTHER" id="PTHR33389">
    <property type="entry name" value="FAMILY PROTEIN, PUTATIVE (DUF2921)-RELATED"/>
    <property type="match status" value="1"/>
</dbReference>
<feature type="signal peptide" evidence="11">
    <location>
        <begin position="1"/>
        <end position="26"/>
    </location>
</feature>
<keyword evidence="8 10" id="KW-1133">Transmembrane helix</keyword>
<proteinExistence type="predicted"/>
<feature type="transmembrane region" description="Helical" evidence="10">
    <location>
        <begin position="807"/>
        <end position="830"/>
    </location>
</feature>
<dbReference type="AlphaFoldDB" id="A0AAP0R388"/>
<feature type="domain" description="DUF2921" evidence="13">
    <location>
        <begin position="515"/>
        <end position="709"/>
    </location>
</feature>
<comment type="pathway">
    <text evidence="3">Protein modification; protein ubiquitination.</text>
</comment>
<dbReference type="EC" id="2.3.2.27" evidence="4"/>
<evidence type="ECO:0000256" key="2">
    <source>
        <dbReference type="ARBA" id="ARBA00004127"/>
    </source>
</evidence>
<dbReference type="InterPro" id="IPR057425">
    <property type="entry name" value="DUF2921_N"/>
</dbReference>
<dbReference type="Pfam" id="PF11145">
    <property type="entry name" value="DUF2921"/>
    <property type="match status" value="1"/>
</dbReference>